<dbReference type="Proteomes" id="UP001500837">
    <property type="component" value="Unassembled WGS sequence"/>
</dbReference>
<accession>A0AAV3S2J7</accession>
<comment type="caution">
    <text evidence="3">The sequence shown here is derived from an EMBL/GenBank/DDBJ whole genome shotgun (WGS) entry which is preliminary data.</text>
</comment>
<evidence type="ECO:0000313" key="3">
    <source>
        <dbReference type="EMBL" id="GAA0290923.1"/>
    </source>
</evidence>
<evidence type="ECO:0000313" key="4">
    <source>
        <dbReference type="Proteomes" id="UP001500837"/>
    </source>
</evidence>
<organism evidence="3 4">
    <name type="scientific">Halarchaeum salinum</name>
    <dbReference type="NCBI Taxonomy" id="489912"/>
    <lineage>
        <taxon>Archaea</taxon>
        <taxon>Methanobacteriati</taxon>
        <taxon>Methanobacteriota</taxon>
        <taxon>Stenosarchaea group</taxon>
        <taxon>Halobacteria</taxon>
        <taxon>Halobacteriales</taxon>
        <taxon>Halobacteriaceae</taxon>
    </lineage>
</organism>
<proteinExistence type="predicted"/>
<keyword evidence="1" id="KW-0812">Transmembrane</keyword>
<dbReference type="InterPro" id="IPR058457">
    <property type="entry name" value="DUF8144"/>
</dbReference>
<gene>
    <name evidence="3" type="ORF">GCM10009066_01790</name>
</gene>
<evidence type="ECO:0000259" key="2">
    <source>
        <dbReference type="Pfam" id="PF26469"/>
    </source>
</evidence>
<dbReference type="EMBL" id="BAAABL010000011">
    <property type="protein sequence ID" value="GAA0290923.1"/>
    <property type="molecule type" value="Genomic_DNA"/>
</dbReference>
<sequence length="80" mass="8578">MYNESASVGKNNGSDGMREKVVAFLAEWQMGAILLLGSAIVGFVFGAVVGAMWSGFLGLVIFFISAILAFSLFSYLLYGR</sequence>
<keyword evidence="1" id="KW-1133">Transmembrane helix</keyword>
<keyword evidence="4" id="KW-1185">Reference proteome</keyword>
<protein>
    <recommendedName>
        <fullName evidence="2">DUF8144 domain-containing protein</fullName>
    </recommendedName>
</protein>
<feature type="transmembrane region" description="Helical" evidence="1">
    <location>
        <begin position="55"/>
        <end position="78"/>
    </location>
</feature>
<feature type="transmembrane region" description="Helical" evidence="1">
    <location>
        <begin position="21"/>
        <end position="49"/>
    </location>
</feature>
<reference evidence="3 4" key="1">
    <citation type="journal article" date="2019" name="Int. J. Syst. Evol. Microbiol.">
        <title>The Global Catalogue of Microorganisms (GCM) 10K type strain sequencing project: providing services to taxonomists for standard genome sequencing and annotation.</title>
        <authorList>
            <consortium name="The Broad Institute Genomics Platform"/>
            <consortium name="The Broad Institute Genome Sequencing Center for Infectious Disease"/>
            <person name="Wu L."/>
            <person name="Ma J."/>
        </authorList>
    </citation>
    <scope>NUCLEOTIDE SEQUENCE [LARGE SCALE GENOMIC DNA]</scope>
    <source>
        <strain evidence="3 4">JCM 16330</strain>
    </source>
</reference>
<keyword evidence="1" id="KW-0472">Membrane</keyword>
<dbReference type="AlphaFoldDB" id="A0AAV3S2J7"/>
<dbReference type="Pfam" id="PF26469">
    <property type="entry name" value="DUF8144"/>
    <property type="match status" value="1"/>
</dbReference>
<feature type="domain" description="DUF8144" evidence="2">
    <location>
        <begin position="17"/>
        <end position="80"/>
    </location>
</feature>
<name>A0AAV3S2J7_9EURY</name>
<evidence type="ECO:0000256" key="1">
    <source>
        <dbReference type="SAM" id="Phobius"/>
    </source>
</evidence>